<dbReference type="EMBL" id="WIWF01000041">
    <property type="protein sequence ID" value="MQT75166.1"/>
    <property type="molecule type" value="Genomic_DNA"/>
</dbReference>
<evidence type="ECO:0000313" key="3">
    <source>
        <dbReference type="Proteomes" id="UP000447574"/>
    </source>
</evidence>
<comment type="caution">
    <text evidence="2">The sequence shown here is derived from an EMBL/GenBank/DDBJ whole genome shotgun (WGS) entry which is preliminary data.</text>
</comment>
<dbReference type="Proteomes" id="UP000447574">
    <property type="component" value="Unassembled WGS sequence"/>
</dbReference>
<dbReference type="AlphaFoldDB" id="A0A7X1YDZ3"/>
<evidence type="ECO:0000313" key="2">
    <source>
        <dbReference type="EMBL" id="MQU35424.1"/>
    </source>
</evidence>
<organism evidence="2 4">
    <name type="scientific">Pseudomonas helleri</name>
    <dbReference type="NCBI Taxonomy" id="1608996"/>
    <lineage>
        <taxon>Bacteria</taxon>
        <taxon>Pseudomonadati</taxon>
        <taxon>Pseudomonadota</taxon>
        <taxon>Gammaproteobacteria</taxon>
        <taxon>Pseudomonadales</taxon>
        <taxon>Pseudomonadaceae</taxon>
        <taxon>Pseudomonas</taxon>
    </lineage>
</organism>
<gene>
    <name evidence="2" type="ORF">GHO30_29425</name>
    <name evidence="1" type="ORF">GHO37_12745</name>
</gene>
<dbReference type="RefSeq" id="WP_153351849.1">
    <property type="nucleotide sequence ID" value="NZ_JBQQLO010000147.1"/>
</dbReference>
<accession>A0A7X1YDZ3</accession>
<evidence type="ECO:0000313" key="1">
    <source>
        <dbReference type="EMBL" id="MQT75166.1"/>
    </source>
</evidence>
<dbReference type="EMBL" id="WIVX01000354">
    <property type="protein sequence ID" value="MQU35424.1"/>
    <property type="molecule type" value="Genomic_DNA"/>
</dbReference>
<sequence>MFKNYLSNPDTYKNLEEHIVNKFTRLANTKKIETSSFSLPFYNTKFSDGTSFMDANPIFSVKNMKTGDIFKAILDEEIDKPFIATKNTELGQELSITLPLKSINSLDAEISKWLNTFKAQRC</sequence>
<dbReference type="Proteomes" id="UP000470186">
    <property type="component" value="Unassembled WGS sequence"/>
</dbReference>
<evidence type="ECO:0000313" key="4">
    <source>
        <dbReference type="Proteomes" id="UP000470186"/>
    </source>
</evidence>
<proteinExistence type="predicted"/>
<keyword evidence="4" id="KW-1185">Reference proteome</keyword>
<protein>
    <submittedName>
        <fullName evidence="2">Uncharacterized protein</fullName>
    </submittedName>
</protein>
<reference evidence="3 4" key="1">
    <citation type="submission" date="2019-10" db="EMBL/GenBank/DDBJ databases">
        <title>Evaluation of single-gene subtyping targets for Pseudomonas.</title>
        <authorList>
            <person name="Reichler S.J."/>
            <person name="Orsi R.H."/>
            <person name="Wiedmann M."/>
            <person name="Martin N.H."/>
            <person name="Murphy S.I."/>
        </authorList>
    </citation>
    <scope>NUCLEOTIDE SEQUENCE [LARGE SCALE GENOMIC DNA]</scope>
    <source>
        <strain evidence="2 4">FSL R10-2107</strain>
        <strain evidence="1 3">FSL R10-2932</strain>
    </source>
</reference>
<name>A0A7X1YDZ3_9PSED</name>